<dbReference type="SMART" id="SM00872">
    <property type="entry name" value="Alpha-mann_mid"/>
    <property type="match status" value="1"/>
</dbReference>
<dbReference type="Gene3D" id="3.20.110.10">
    <property type="entry name" value="Glycoside hydrolase 38, N terminal domain"/>
    <property type="match status" value="1"/>
</dbReference>
<feature type="transmembrane region" description="Helical" evidence="7">
    <location>
        <begin position="963"/>
        <end position="982"/>
    </location>
</feature>
<evidence type="ECO:0000256" key="7">
    <source>
        <dbReference type="SAM" id="Phobius"/>
    </source>
</evidence>
<keyword evidence="7" id="KW-0472">Membrane</keyword>
<comment type="cofactor">
    <cofactor evidence="1">
        <name>Zn(2+)</name>
        <dbReference type="ChEBI" id="CHEBI:29105"/>
    </cofactor>
</comment>
<evidence type="ECO:0000256" key="6">
    <source>
        <dbReference type="ARBA" id="ARBA00023295"/>
    </source>
</evidence>
<dbReference type="AlphaFoldDB" id="A0AAU9JCE3"/>
<evidence type="ECO:0000313" key="11">
    <source>
        <dbReference type="Proteomes" id="UP001162131"/>
    </source>
</evidence>
<feature type="chain" id="PRO_5043493772" description="Glycoside hydrolase family 38 central domain-containing protein" evidence="8">
    <location>
        <begin position="22"/>
        <end position="996"/>
    </location>
</feature>
<dbReference type="Proteomes" id="UP001162131">
    <property type="component" value="Unassembled WGS sequence"/>
</dbReference>
<evidence type="ECO:0000256" key="8">
    <source>
        <dbReference type="SAM" id="SignalP"/>
    </source>
</evidence>
<reference evidence="10" key="1">
    <citation type="submission" date="2021-09" db="EMBL/GenBank/DDBJ databases">
        <authorList>
            <consortium name="AG Swart"/>
            <person name="Singh M."/>
            <person name="Singh A."/>
            <person name="Seah K."/>
            <person name="Emmerich C."/>
        </authorList>
    </citation>
    <scope>NUCLEOTIDE SEQUENCE</scope>
    <source>
        <strain evidence="10">ATCC30299</strain>
    </source>
</reference>
<dbReference type="GO" id="GO:0005764">
    <property type="term" value="C:lysosome"/>
    <property type="evidence" value="ECO:0007669"/>
    <property type="project" value="TreeGrafter"/>
</dbReference>
<comment type="caution">
    <text evidence="10">The sequence shown here is derived from an EMBL/GenBank/DDBJ whole genome shotgun (WGS) entry which is preliminary data.</text>
</comment>
<dbReference type="EMBL" id="CAJZBQ010000029">
    <property type="protein sequence ID" value="CAG9321688.1"/>
    <property type="molecule type" value="Genomic_DNA"/>
</dbReference>
<feature type="domain" description="Glycoside hydrolase family 38 central" evidence="9">
    <location>
        <begin position="337"/>
        <end position="405"/>
    </location>
</feature>
<dbReference type="SUPFAM" id="SSF88713">
    <property type="entry name" value="Glycoside hydrolase/deacetylase"/>
    <property type="match status" value="1"/>
</dbReference>
<evidence type="ECO:0000259" key="9">
    <source>
        <dbReference type="SMART" id="SM00872"/>
    </source>
</evidence>
<name>A0AAU9JCE3_9CILI</name>
<dbReference type="SUPFAM" id="SSF74650">
    <property type="entry name" value="Galactose mutarotase-like"/>
    <property type="match status" value="1"/>
</dbReference>
<evidence type="ECO:0000256" key="1">
    <source>
        <dbReference type="ARBA" id="ARBA00001947"/>
    </source>
</evidence>
<keyword evidence="11" id="KW-1185">Reference proteome</keyword>
<dbReference type="CDD" id="cd00451">
    <property type="entry name" value="GH38N_AMII_euk"/>
    <property type="match status" value="1"/>
</dbReference>
<dbReference type="Gene3D" id="2.70.98.30">
    <property type="entry name" value="Golgi alpha-mannosidase II, domain 4"/>
    <property type="match status" value="1"/>
</dbReference>
<dbReference type="GO" id="GO:0006013">
    <property type="term" value="P:mannose metabolic process"/>
    <property type="evidence" value="ECO:0007669"/>
    <property type="project" value="InterPro"/>
</dbReference>
<evidence type="ECO:0000256" key="4">
    <source>
        <dbReference type="ARBA" id="ARBA00022801"/>
    </source>
</evidence>
<dbReference type="InterPro" id="IPR000602">
    <property type="entry name" value="Glyco_hydro_38_N"/>
</dbReference>
<keyword evidence="7" id="KW-1133">Transmembrane helix</keyword>
<dbReference type="InterPro" id="IPR011330">
    <property type="entry name" value="Glyco_hydro/deAcase_b/a-brl"/>
</dbReference>
<dbReference type="PANTHER" id="PTHR11607">
    <property type="entry name" value="ALPHA-MANNOSIDASE"/>
    <property type="match status" value="1"/>
</dbReference>
<keyword evidence="5" id="KW-0862">Zinc</keyword>
<dbReference type="InterPro" id="IPR028995">
    <property type="entry name" value="Glyco_hydro_57/38_cen_sf"/>
</dbReference>
<proteinExistence type="inferred from homology"/>
<dbReference type="Pfam" id="PF01074">
    <property type="entry name" value="Glyco_hydro_38N"/>
    <property type="match status" value="1"/>
</dbReference>
<feature type="signal peptide" evidence="8">
    <location>
        <begin position="1"/>
        <end position="21"/>
    </location>
</feature>
<dbReference type="SUPFAM" id="SSF88688">
    <property type="entry name" value="Families 57/38 glycoside transferase middle domain"/>
    <property type="match status" value="1"/>
</dbReference>
<dbReference type="InterPro" id="IPR050843">
    <property type="entry name" value="Glycosyl_Hydrlase_38"/>
</dbReference>
<comment type="similarity">
    <text evidence="2">Belongs to the glycosyl hydrolase 38 family.</text>
</comment>
<gene>
    <name evidence="10" type="ORF">BSTOLATCC_MIC29602</name>
</gene>
<keyword evidence="8" id="KW-0732">Signal</keyword>
<dbReference type="InterPro" id="IPR037094">
    <property type="entry name" value="Glyco_hydro_38_cen_sf"/>
</dbReference>
<keyword evidence="6" id="KW-0326">Glycosidase</keyword>
<dbReference type="GO" id="GO:0046872">
    <property type="term" value="F:metal ion binding"/>
    <property type="evidence" value="ECO:0007669"/>
    <property type="project" value="UniProtKB-KW"/>
</dbReference>
<evidence type="ECO:0000256" key="2">
    <source>
        <dbReference type="ARBA" id="ARBA00009792"/>
    </source>
</evidence>
<dbReference type="InterPro" id="IPR027291">
    <property type="entry name" value="Glyco_hydro_38_N_sf"/>
</dbReference>
<evidence type="ECO:0000256" key="5">
    <source>
        <dbReference type="ARBA" id="ARBA00022833"/>
    </source>
</evidence>
<dbReference type="InterPro" id="IPR013780">
    <property type="entry name" value="Glyco_hydro_b"/>
</dbReference>
<protein>
    <recommendedName>
        <fullName evidence="9">Glycoside hydrolase family 38 central domain-containing protein</fullName>
    </recommendedName>
</protein>
<evidence type="ECO:0000313" key="10">
    <source>
        <dbReference type="EMBL" id="CAG9321688.1"/>
    </source>
</evidence>
<keyword evidence="3" id="KW-0479">Metal-binding</keyword>
<dbReference type="PANTHER" id="PTHR11607:SF3">
    <property type="entry name" value="LYSOSOMAL ALPHA-MANNOSIDASE"/>
    <property type="match status" value="1"/>
</dbReference>
<organism evidence="10 11">
    <name type="scientific">Blepharisma stoltei</name>
    <dbReference type="NCBI Taxonomy" id="1481888"/>
    <lineage>
        <taxon>Eukaryota</taxon>
        <taxon>Sar</taxon>
        <taxon>Alveolata</taxon>
        <taxon>Ciliophora</taxon>
        <taxon>Postciliodesmatophora</taxon>
        <taxon>Heterotrichea</taxon>
        <taxon>Heterotrichida</taxon>
        <taxon>Blepharismidae</taxon>
        <taxon>Blepharisma</taxon>
    </lineage>
</organism>
<dbReference type="Gene3D" id="2.60.40.1180">
    <property type="entry name" value="Golgi alpha-mannosidase II"/>
    <property type="match status" value="1"/>
</dbReference>
<dbReference type="Gene3D" id="1.20.1270.50">
    <property type="entry name" value="Glycoside hydrolase family 38, central domain"/>
    <property type="match status" value="1"/>
</dbReference>
<dbReference type="InterPro" id="IPR011013">
    <property type="entry name" value="Gal_mutarotase_sf_dom"/>
</dbReference>
<dbReference type="InterPro" id="IPR015341">
    <property type="entry name" value="Glyco_hydro_38_cen"/>
</dbReference>
<sequence>MSILWLYKMIILILLHTLCEGLELFIVPHSHCDPGWLETFESYYQTKVKSILNNVVTLLEEDENRKFVWSETSYLKMWMDDQHANITNKFRELVKKGQIEFVGGGYVQGDEANPDFDMVIRQIETGHQYLYKEFAVDRVRTGWQIDIFGHSALTPGIFSRFGYEYLVINRINEAFRSQLRGSGDMEFIWKGVNFGSNEALFTHVLYDYYYPPAFLQTNSAEACFLNAKPTQDDIKACAERLYNTCLEWSGGYKTDKLMMIYGGDFFFNYFPEAKLIFERLEQVMDWMKYSGLYPDFDVKFATTTEYFDAVRKSNAKFPIYKSDFFPYQSYRFGSRPAFWTGFYTTRPALKQLINKTHRLVRAAEIAKALIQGETYIAYNASLALHHDAITGTSKPWVAKDYKWRLKYDSDDAYRAINEAMQSAFTKKKASFALTLPYKVLVLYNSINWDKTDIIIIESDTQFIELKNWKGENIESQYIANEEKNNYSVYIKLTLPSMSFVTIFVTEHSNSCSLCSQPFALRENSTIIFDNHHSIEFDSNGFVQSIQTLHKKYEFIQEFWLYYADRAGAYIFEPGNPGNKIPDLVFHSLKIWKGSVAMVAEVKWKRTIEKRDIHDTYYQKLILFGEKSFIWKYGIYASGNQEILMRIKSKDIGVGDWFYTSNSGDLRKRKCYDSKEFTDRSTPKNLKTLNPDEKGENMYPIPGGFAINMGAESFKMFPQFSLGVGMVYQKSIEILMHRHLYLDDNFGLGEGVDDKTYIDYHFLVELSPLSQTEFKKSSLNAKTEIYQLWIQDLESLEIVSDMKNAFNFNKDWEYISKYEFGFNDPYIYLSSAVIKEGQLLFRLWNLKNSYQGLSLENFNIGRRRLLDGYCKDFIPATWRENGKVIDFNNKKNTGLLLDKDIWDADMLKGDQILRPYELATLPVSRVKSYFGFFVSDSNKQSFLENSATLADVNSKDRAWKGYDYFSLIIIFTIIGGVGIALYMKFKTKTDKDKDYSS</sequence>
<keyword evidence="7" id="KW-0812">Transmembrane</keyword>
<dbReference type="GO" id="GO:0030246">
    <property type="term" value="F:carbohydrate binding"/>
    <property type="evidence" value="ECO:0007669"/>
    <property type="project" value="InterPro"/>
</dbReference>
<evidence type="ECO:0000256" key="3">
    <source>
        <dbReference type="ARBA" id="ARBA00022723"/>
    </source>
</evidence>
<dbReference type="GO" id="GO:0004559">
    <property type="term" value="F:alpha-mannosidase activity"/>
    <property type="evidence" value="ECO:0007669"/>
    <property type="project" value="InterPro"/>
</dbReference>
<keyword evidence="4" id="KW-0378">Hydrolase</keyword>
<dbReference type="Pfam" id="PF09261">
    <property type="entry name" value="Alpha-mann_mid"/>
    <property type="match status" value="1"/>
</dbReference>
<accession>A0AAU9JCE3</accession>